<comment type="caution">
    <text evidence="1">The sequence shown here is derived from an EMBL/GenBank/DDBJ whole genome shotgun (WGS) entry which is preliminary data.</text>
</comment>
<dbReference type="Proteomes" id="UP000478090">
    <property type="component" value="Unassembled WGS sequence"/>
</dbReference>
<evidence type="ECO:0000313" key="1">
    <source>
        <dbReference type="EMBL" id="MYM42227.1"/>
    </source>
</evidence>
<reference evidence="1 2" key="1">
    <citation type="submission" date="2019-12" db="EMBL/GenBank/DDBJ databases">
        <title>Novel species isolated from a subtropical stream in China.</title>
        <authorList>
            <person name="Lu H."/>
        </authorList>
    </citation>
    <scope>NUCLEOTIDE SEQUENCE [LARGE SCALE GENOMIC DNA]</scope>
    <source>
        <strain evidence="1 2">CY13W</strain>
    </source>
</reference>
<feature type="non-terminal residue" evidence="1">
    <location>
        <position position="96"/>
    </location>
</feature>
<dbReference type="RefSeq" id="WP_161041465.1">
    <property type="nucleotide sequence ID" value="NZ_WWCM01000078.1"/>
</dbReference>
<sequence>MFAKLRHVSHALMQTCLHLGCPSLLHQVSTQISSLDGSPFISNVRILDNRVFPLHFLGQAQVDYFGLLPPVQLRKITRQLKVERLAVKDALEFTNR</sequence>
<evidence type="ECO:0000313" key="2">
    <source>
        <dbReference type="Proteomes" id="UP000478090"/>
    </source>
</evidence>
<organism evidence="1 2">
    <name type="scientific">Duganella qianjiadongensis</name>
    <dbReference type="NCBI Taxonomy" id="2692176"/>
    <lineage>
        <taxon>Bacteria</taxon>
        <taxon>Pseudomonadati</taxon>
        <taxon>Pseudomonadota</taxon>
        <taxon>Betaproteobacteria</taxon>
        <taxon>Burkholderiales</taxon>
        <taxon>Oxalobacteraceae</taxon>
        <taxon>Telluria group</taxon>
        <taxon>Duganella</taxon>
    </lineage>
</organism>
<name>A0ABW9VT32_9BURK</name>
<accession>A0ABW9VT32</accession>
<dbReference type="EMBL" id="WWCM01000078">
    <property type="protein sequence ID" value="MYM42227.1"/>
    <property type="molecule type" value="Genomic_DNA"/>
</dbReference>
<keyword evidence="2" id="KW-1185">Reference proteome</keyword>
<gene>
    <name evidence="1" type="ORF">GTP27_23370</name>
</gene>
<proteinExistence type="predicted"/>
<protein>
    <submittedName>
        <fullName evidence="1">Uncharacterized protein</fullName>
    </submittedName>
</protein>